<protein>
    <submittedName>
        <fullName evidence="9">Uncharacterized protein</fullName>
    </submittedName>
</protein>
<name>A0A7H5ACL9_9ENTR</name>
<dbReference type="InterPro" id="IPR036316">
    <property type="entry name" value="Pili_assmbl_chap_C_dom_sf"/>
</dbReference>
<dbReference type="InterPro" id="IPR016147">
    <property type="entry name" value="Pili_assmbl_chaperone_N"/>
</dbReference>
<evidence type="ECO:0000313" key="10">
    <source>
        <dbReference type="Proteomes" id="UP000020202"/>
    </source>
</evidence>
<keyword evidence="5 6" id="KW-0143">Chaperone</keyword>
<dbReference type="PRINTS" id="PR00969">
    <property type="entry name" value="CHAPERONPILI"/>
</dbReference>
<dbReference type="SUPFAM" id="SSF49354">
    <property type="entry name" value="PapD-like"/>
    <property type="match status" value="1"/>
</dbReference>
<evidence type="ECO:0000256" key="6">
    <source>
        <dbReference type="RuleBase" id="RU003918"/>
    </source>
</evidence>
<comment type="caution">
    <text evidence="9">The sequence shown here is derived from an EMBL/GenBank/DDBJ whole genome shotgun (WGS) entry which is preliminary data.</text>
</comment>
<evidence type="ECO:0000256" key="4">
    <source>
        <dbReference type="ARBA" id="ARBA00022764"/>
    </source>
</evidence>
<evidence type="ECO:0000256" key="3">
    <source>
        <dbReference type="ARBA" id="ARBA00022729"/>
    </source>
</evidence>
<gene>
    <name evidence="9" type="ORF">L373_01485</name>
</gene>
<sequence length="246" mass="28153">MRSYRLLSAFSKKIIEAKWLCCVLFVLAQPGFAVVNVESTRVIFNAGEMVASVNLVNSGEEPSLVQLWFDEGDLFISPENARTPIIAVPPVFRLQPGELRDVKLQLISRDHFPQDKESLYWLNIYQVPPNTIGPANEKRVILPLRLRLKVFVRPVNVPRPQQTDGERLQFQIKNNNQQVVIMSNPTPWYMTIATFESADVKVDSIMLAPGEKKEITLNKTVKAGEVQYEIINDDGTKWRYRSILRQ</sequence>
<feature type="domain" description="Pili assembly chaperone C-terminal" evidence="8">
    <location>
        <begin position="183"/>
        <end position="235"/>
    </location>
</feature>
<dbReference type="InterPro" id="IPR013783">
    <property type="entry name" value="Ig-like_fold"/>
</dbReference>
<evidence type="ECO:0000259" key="8">
    <source>
        <dbReference type="Pfam" id="PF02753"/>
    </source>
</evidence>
<evidence type="ECO:0000256" key="1">
    <source>
        <dbReference type="ARBA" id="ARBA00004418"/>
    </source>
</evidence>
<reference evidence="9 10" key="1">
    <citation type="submission" date="2014-01" db="EMBL/GenBank/DDBJ databases">
        <title>The Genome Sequence of Klebsiella oxytoca MGH 27.</title>
        <authorList>
            <consortium name="The Broad Institute Genomics Platform"/>
            <consortium name="The Broad Institute Genome Sequencing Center for Infectious Disease"/>
            <person name="Murphy C."/>
            <person name="Cosimi L."/>
            <person name="Cerqueira G."/>
            <person name="Feldgarden M."/>
            <person name="Earl A."/>
            <person name="Hung D."/>
            <person name="Onderdonk A.B."/>
            <person name="Ferraro M.J."/>
            <person name="Hooper D."/>
            <person name="Dekker J."/>
            <person name="O'Brien T."/>
            <person name="Huang S."/>
            <person name="Quan V."/>
            <person name="Ernst C."/>
            <person name="Delaney M."/>
            <person name="DuBois A."/>
            <person name="Kim D.S."/>
            <person name="Young S.K."/>
            <person name="Zeng Q."/>
            <person name="Gargeya S."/>
            <person name="Fitzgerald M."/>
            <person name="Abouelleil A."/>
            <person name="Alvarado L."/>
            <person name="Berlin A.M."/>
            <person name="Chapman S.B."/>
            <person name="Gainer-Dewar J."/>
            <person name="Goldberg J."/>
            <person name="Gnerre S."/>
            <person name="Griggs A."/>
            <person name="Gujja S."/>
            <person name="Hansen M."/>
            <person name="Howarth C."/>
            <person name="Imamovic A."/>
            <person name="Ireland A."/>
            <person name="Larimer J."/>
            <person name="McCowan C."/>
            <person name="Murphy C."/>
            <person name="Pearson M."/>
            <person name="Poon T.W."/>
            <person name="Priest M."/>
            <person name="Roberts A."/>
            <person name="Saif S."/>
            <person name="Shea T."/>
            <person name="Sykes S."/>
            <person name="Wortman J."/>
            <person name="Nusbaum C."/>
            <person name="Birren B."/>
        </authorList>
    </citation>
    <scope>NUCLEOTIDE SEQUENCE [LARGE SCALE GENOMIC DNA]</scope>
    <source>
        <strain evidence="9 10">MGH 27</strain>
    </source>
</reference>
<keyword evidence="3" id="KW-0732">Signal</keyword>
<feature type="domain" description="Pili assembly chaperone N-terminal" evidence="7">
    <location>
        <begin position="35"/>
        <end position="157"/>
    </location>
</feature>
<dbReference type="AlphaFoldDB" id="A0A7H5ACL9"/>
<dbReference type="EMBL" id="JCNZ01000007">
    <property type="protein sequence ID" value="EWF91102.1"/>
    <property type="molecule type" value="Genomic_DNA"/>
</dbReference>
<proteinExistence type="inferred from homology"/>
<keyword evidence="4" id="KW-0574">Periplasm</keyword>
<evidence type="ECO:0000259" key="7">
    <source>
        <dbReference type="Pfam" id="PF00345"/>
    </source>
</evidence>
<dbReference type="InterPro" id="IPR001829">
    <property type="entry name" value="Pili_assmbl_chaperone_bac"/>
</dbReference>
<dbReference type="Gene3D" id="2.60.40.10">
    <property type="entry name" value="Immunoglobulins"/>
    <property type="match status" value="2"/>
</dbReference>
<dbReference type="GO" id="GO:0071555">
    <property type="term" value="P:cell wall organization"/>
    <property type="evidence" value="ECO:0007669"/>
    <property type="project" value="InterPro"/>
</dbReference>
<evidence type="ECO:0000256" key="5">
    <source>
        <dbReference type="ARBA" id="ARBA00023186"/>
    </source>
</evidence>
<dbReference type="InterPro" id="IPR050643">
    <property type="entry name" value="Periplasmic_pilus_chap"/>
</dbReference>
<dbReference type="PANTHER" id="PTHR30251:SF7">
    <property type="entry name" value="FIMBRIAE CHAPARONE"/>
    <property type="match status" value="1"/>
</dbReference>
<dbReference type="SUPFAM" id="SSF49584">
    <property type="entry name" value="Periplasmic chaperone C-domain"/>
    <property type="match status" value="1"/>
</dbReference>
<accession>A0A7H5ACL9</accession>
<dbReference type="PROSITE" id="PS00635">
    <property type="entry name" value="PILI_CHAPERONE"/>
    <property type="match status" value="1"/>
</dbReference>
<organism evidence="9 10">
    <name type="scientific">Klebsiella michiganensis</name>
    <dbReference type="NCBI Taxonomy" id="1134687"/>
    <lineage>
        <taxon>Bacteria</taxon>
        <taxon>Pseudomonadati</taxon>
        <taxon>Pseudomonadota</taxon>
        <taxon>Gammaproteobacteria</taxon>
        <taxon>Enterobacterales</taxon>
        <taxon>Enterobacteriaceae</taxon>
        <taxon>Klebsiella/Raoultella group</taxon>
        <taxon>Klebsiella</taxon>
    </lineage>
</organism>
<dbReference type="Pfam" id="PF00345">
    <property type="entry name" value="PapD_N"/>
    <property type="match status" value="1"/>
</dbReference>
<dbReference type="Proteomes" id="UP000020202">
    <property type="component" value="Unassembled WGS sequence"/>
</dbReference>
<dbReference type="GO" id="GO:0030288">
    <property type="term" value="C:outer membrane-bounded periplasmic space"/>
    <property type="evidence" value="ECO:0007669"/>
    <property type="project" value="InterPro"/>
</dbReference>
<evidence type="ECO:0000256" key="2">
    <source>
        <dbReference type="ARBA" id="ARBA00007399"/>
    </source>
</evidence>
<dbReference type="InterPro" id="IPR008962">
    <property type="entry name" value="PapD-like_sf"/>
</dbReference>
<dbReference type="PANTHER" id="PTHR30251">
    <property type="entry name" value="PILUS ASSEMBLY CHAPERONE"/>
    <property type="match status" value="1"/>
</dbReference>
<dbReference type="InterPro" id="IPR018046">
    <property type="entry name" value="Pili_assmbl_chaperone_CS"/>
</dbReference>
<dbReference type="InterPro" id="IPR016148">
    <property type="entry name" value="Pili_assmbl_chaperone_C"/>
</dbReference>
<dbReference type="Pfam" id="PF02753">
    <property type="entry name" value="PapD_C"/>
    <property type="match status" value="1"/>
</dbReference>
<comment type="similarity">
    <text evidence="2 6">Belongs to the periplasmic pilus chaperone family.</text>
</comment>
<evidence type="ECO:0000313" key="9">
    <source>
        <dbReference type="EMBL" id="EWF91102.1"/>
    </source>
</evidence>
<comment type="subcellular location">
    <subcellularLocation>
        <location evidence="1 6">Periplasm</location>
    </subcellularLocation>
</comment>
<dbReference type="RefSeq" id="WP_004854024.1">
    <property type="nucleotide sequence ID" value="NZ_CABGLF010000028.1"/>
</dbReference>